<proteinExistence type="predicted"/>
<dbReference type="OrthoDB" id="384481at2"/>
<gene>
    <name evidence="7" type="ORF">C5Q98_01045</name>
</gene>
<dbReference type="KEGG" id="fsa:C5Q98_01045"/>
<dbReference type="SUPFAM" id="SSF81333">
    <property type="entry name" value="F1F0 ATP synthase subunit C"/>
    <property type="match status" value="2"/>
</dbReference>
<dbReference type="InterPro" id="IPR002379">
    <property type="entry name" value="ATPase_proteolipid_c-like_dom"/>
</dbReference>
<evidence type="ECO:0000256" key="4">
    <source>
        <dbReference type="ARBA" id="ARBA00023136"/>
    </source>
</evidence>
<dbReference type="EMBL" id="CP027226">
    <property type="protein sequence ID" value="AVM41905.1"/>
    <property type="molecule type" value="Genomic_DNA"/>
</dbReference>
<sequence>MGFIDILKELFANGAGIALLGGVLAAASGGWGSAVAVARVGKTSMGVLAEDPALYGKALIMQALPATQGIYGLLVWFMVMLQAGFLNNNYADLSLHSGVLMFLGCLPSVIVLMPSSIQQAQVASAGVQLLLRRPEEQSKALVMTAMVETYAIFALLISVLVILFV</sequence>
<name>A0A2S0KLJ2_9FIRM</name>
<dbReference type="Pfam" id="PF00137">
    <property type="entry name" value="ATP-synt_C"/>
    <property type="match status" value="2"/>
</dbReference>
<keyword evidence="4 5" id="KW-0472">Membrane</keyword>
<feature type="transmembrane region" description="Helical" evidence="5">
    <location>
        <begin position="140"/>
        <end position="164"/>
    </location>
</feature>
<dbReference type="RefSeq" id="WP_106011891.1">
    <property type="nucleotide sequence ID" value="NZ_CP027226.1"/>
</dbReference>
<comment type="subcellular location">
    <subcellularLocation>
        <location evidence="1">Membrane</location>
        <topology evidence="1">Multi-pass membrane protein</topology>
    </subcellularLocation>
</comment>
<organism evidence="7 8">
    <name type="scientific">Fastidiosipila sanguinis</name>
    <dbReference type="NCBI Taxonomy" id="236753"/>
    <lineage>
        <taxon>Bacteria</taxon>
        <taxon>Bacillati</taxon>
        <taxon>Bacillota</taxon>
        <taxon>Clostridia</taxon>
        <taxon>Eubacteriales</taxon>
        <taxon>Oscillospiraceae</taxon>
        <taxon>Fastidiosipila</taxon>
    </lineage>
</organism>
<keyword evidence="8" id="KW-1185">Reference proteome</keyword>
<evidence type="ECO:0000256" key="1">
    <source>
        <dbReference type="ARBA" id="ARBA00004141"/>
    </source>
</evidence>
<reference evidence="8" key="1">
    <citation type="submission" date="2018-02" db="EMBL/GenBank/DDBJ databases">
        <authorList>
            <person name="Holder M.E."/>
            <person name="Ajami N.J."/>
            <person name="Petrosino J.F."/>
        </authorList>
    </citation>
    <scope>NUCLEOTIDE SEQUENCE [LARGE SCALE GENOMIC DNA]</scope>
    <source>
        <strain evidence="8">CCUG 47711</strain>
    </source>
</reference>
<dbReference type="CDD" id="cd18179">
    <property type="entry name" value="ATP-synt_Vo_Ao_c_NTPK_rpt1"/>
    <property type="match status" value="1"/>
</dbReference>
<dbReference type="InterPro" id="IPR035921">
    <property type="entry name" value="F/V-ATP_Csub_sf"/>
</dbReference>
<feature type="transmembrane region" description="Helical" evidence="5">
    <location>
        <begin position="15"/>
        <end position="38"/>
    </location>
</feature>
<evidence type="ECO:0000313" key="7">
    <source>
        <dbReference type="EMBL" id="AVM41905.1"/>
    </source>
</evidence>
<dbReference type="GO" id="GO:0015078">
    <property type="term" value="F:proton transmembrane transporter activity"/>
    <property type="evidence" value="ECO:0007669"/>
    <property type="project" value="InterPro"/>
</dbReference>
<evidence type="ECO:0000259" key="6">
    <source>
        <dbReference type="Pfam" id="PF00137"/>
    </source>
</evidence>
<evidence type="ECO:0000256" key="3">
    <source>
        <dbReference type="ARBA" id="ARBA00022989"/>
    </source>
</evidence>
<dbReference type="CDD" id="cd18180">
    <property type="entry name" value="ATP-synt_Vo_Ao_c_NTPK_rpt2"/>
    <property type="match status" value="1"/>
</dbReference>
<keyword evidence="3 5" id="KW-1133">Transmembrane helix</keyword>
<dbReference type="GO" id="GO:0033177">
    <property type="term" value="C:proton-transporting two-sector ATPase complex, proton-transporting domain"/>
    <property type="evidence" value="ECO:0007669"/>
    <property type="project" value="InterPro"/>
</dbReference>
<keyword evidence="2 5" id="KW-0812">Transmembrane</keyword>
<dbReference type="Gene3D" id="1.20.120.610">
    <property type="entry name" value="lithium bound rotor ring of v- atpase"/>
    <property type="match status" value="1"/>
</dbReference>
<feature type="transmembrane region" description="Helical" evidence="5">
    <location>
        <begin position="59"/>
        <end position="81"/>
    </location>
</feature>
<dbReference type="AlphaFoldDB" id="A0A2S0KLJ2"/>
<feature type="transmembrane region" description="Helical" evidence="5">
    <location>
        <begin position="93"/>
        <end position="113"/>
    </location>
</feature>
<protein>
    <submittedName>
        <fullName evidence="7">Permease</fullName>
    </submittedName>
</protein>
<feature type="domain" description="V-ATPase proteolipid subunit C-like" evidence="6">
    <location>
        <begin position="20"/>
        <end position="78"/>
    </location>
</feature>
<evidence type="ECO:0000313" key="8">
    <source>
        <dbReference type="Proteomes" id="UP000237947"/>
    </source>
</evidence>
<dbReference type="NCBIfam" id="NF005124">
    <property type="entry name" value="PRK06558.1"/>
    <property type="match status" value="1"/>
</dbReference>
<evidence type="ECO:0000256" key="5">
    <source>
        <dbReference type="SAM" id="Phobius"/>
    </source>
</evidence>
<dbReference type="Proteomes" id="UP000237947">
    <property type="component" value="Chromosome"/>
</dbReference>
<evidence type="ECO:0000256" key="2">
    <source>
        <dbReference type="ARBA" id="ARBA00022692"/>
    </source>
</evidence>
<feature type="domain" description="V-ATPase proteolipid subunit C-like" evidence="6">
    <location>
        <begin position="105"/>
        <end position="160"/>
    </location>
</feature>
<accession>A0A2S0KLJ2</accession>